<feature type="region of interest" description="Disordered" evidence="1">
    <location>
        <begin position="70"/>
        <end position="164"/>
    </location>
</feature>
<organism evidence="2 3">
    <name type="scientific">Symbiochloris irregularis</name>
    <dbReference type="NCBI Taxonomy" id="706552"/>
    <lineage>
        <taxon>Eukaryota</taxon>
        <taxon>Viridiplantae</taxon>
        <taxon>Chlorophyta</taxon>
        <taxon>core chlorophytes</taxon>
        <taxon>Trebouxiophyceae</taxon>
        <taxon>Trebouxiales</taxon>
        <taxon>Trebouxiaceae</taxon>
        <taxon>Symbiochloris</taxon>
    </lineage>
</organism>
<accession>A0AAW1PVJ5</accession>
<comment type="caution">
    <text evidence="2">The sequence shown here is derived from an EMBL/GenBank/DDBJ whole genome shotgun (WGS) entry which is preliminary data.</text>
</comment>
<evidence type="ECO:0000256" key="1">
    <source>
        <dbReference type="SAM" id="MobiDB-lite"/>
    </source>
</evidence>
<keyword evidence="3" id="KW-1185">Reference proteome</keyword>
<proteinExistence type="predicted"/>
<protein>
    <submittedName>
        <fullName evidence="2">Uncharacterized protein</fullName>
    </submittedName>
</protein>
<dbReference type="Proteomes" id="UP001465755">
    <property type="component" value="Unassembled WGS sequence"/>
</dbReference>
<feature type="compositionally biased region" description="Polar residues" evidence="1">
    <location>
        <begin position="154"/>
        <end position="164"/>
    </location>
</feature>
<evidence type="ECO:0000313" key="3">
    <source>
        <dbReference type="Proteomes" id="UP001465755"/>
    </source>
</evidence>
<sequence>MLQLANRVEHCQIFWIARRSGAFTTFAGIALAPGEEQQSTTKSARATGEEYHLTTLTLMSSTIAKEIEREQRLEKEGLNNPEDSRPDPNSLGDVHLGTVINAGQPQPADKKFQGTSQEAPQAKYAKPMNKHDEDTLLSSGSKFTGDKAGGPYQGKSNAPYSKDK</sequence>
<dbReference type="AlphaFoldDB" id="A0AAW1PVJ5"/>
<reference evidence="2 3" key="1">
    <citation type="journal article" date="2024" name="Nat. Commun.">
        <title>Phylogenomics reveals the evolutionary origins of lichenization in chlorophyte algae.</title>
        <authorList>
            <person name="Puginier C."/>
            <person name="Libourel C."/>
            <person name="Otte J."/>
            <person name="Skaloud P."/>
            <person name="Haon M."/>
            <person name="Grisel S."/>
            <person name="Petersen M."/>
            <person name="Berrin J.G."/>
            <person name="Delaux P.M."/>
            <person name="Dal Grande F."/>
            <person name="Keller J."/>
        </authorList>
    </citation>
    <scope>NUCLEOTIDE SEQUENCE [LARGE SCALE GENOMIC DNA]</scope>
    <source>
        <strain evidence="2 3">SAG 2036</strain>
    </source>
</reference>
<feature type="compositionally biased region" description="Basic and acidic residues" evidence="1">
    <location>
        <begin position="70"/>
        <end position="86"/>
    </location>
</feature>
<name>A0AAW1PVJ5_9CHLO</name>
<gene>
    <name evidence="2" type="ORF">WJX73_008620</name>
</gene>
<dbReference type="EMBL" id="JALJOQ010000007">
    <property type="protein sequence ID" value="KAK9812405.1"/>
    <property type="molecule type" value="Genomic_DNA"/>
</dbReference>
<evidence type="ECO:0000313" key="2">
    <source>
        <dbReference type="EMBL" id="KAK9812405.1"/>
    </source>
</evidence>